<dbReference type="Proteomes" id="UP000076532">
    <property type="component" value="Unassembled WGS sequence"/>
</dbReference>
<dbReference type="EMBL" id="KV417506">
    <property type="protein sequence ID" value="KZP27990.1"/>
    <property type="molecule type" value="Genomic_DNA"/>
</dbReference>
<reference evidence="1 2" key="1">
    <citation type="journal article" date="2016" name="Mol. Biol. Evol.">
        <title>Comparative Genomics of Early-Diverging Mushroom-Forming Fungi Provides Insights into the Origins of Lignocellulose Decay Capabilities.</title>
        <authorList>
            <person name="Nagy L.G."/>
            <person name="Riley R."/>
            <person name="Tritt A."/>
            <person name="Adam C."/>
            <person name="Daum C."/>
            <person name="Floudas D."/>
            <person name="Sun H."/>
            <person name="Yadav J.S."/>
            <person name="Pangilinan J."/>
            <person name="Larsson K.H."/>
            <person name="Matsuura K."/>
            <person name="Barry K."/>
            <person name="Labutti K."/>
            <person name="Kuo R."/>
            <person name="Ohm R.A."/>
            <person name="Bhattacharya S.S."/>
            <person name="Shirouzu T."/>
            <person name="Yoshinaga Y."/>
            <person name="Martin F.M."/>
            <person name="Grigoriev I.V."/>
            <person name="Hibbett D.S."/>
        </authorList>
    </citation>
    <scope>NUCLEOTIDE SEQUENCE [LARGE SCALE GENOMIC DNA]</scope>
    <source>
        <strain evidence="1 2">CBS 109695</strain>
    </source>
</reference>
<sequence length="174" mass="19701">MPTLQPMFFYSFAETRAQKMIISTFNQTVLFRSGCDSRLTIGVYTSAGEAFGNISYTQWPNLRPTTGLLSVFLVSNLNLIACHAGRHFLNQTIGGGPVDRKTSYLYPSEKEQLHYRRTLSSPDRDTIEHKVLPLPNSADPRDKWGFPTYAEYQIVGSRYHSLISVTKQFKALIS</sequence>
<protein>
    <submittedName>
        <fullName evidence="1">Uncharacterized protein</fullName>
    </submittedName>
</protein>
<dbReference type="OrthoDB" id="2499658at2759"/>
<name>A0A166R7M9_9AGAM</name>
<organism evidence="1 2">
    <name type="scientific">Athelia psychrophila</name>
    <dbReference type="NCBI Taxonomy" id="1759441"/>
    <lineage>
        <taxon>Eukaryota</taxon>
        <taxon>Fungi</taxon>
        <taxon>Dikarya</taxon>
        <taxon>Basidiomycota</taxon>
        <taxon>Agaricomycotina</taxon>
        <taxon>Agaricomycetes</taxon>
        <taxon>Agaricomycetidae</taxon>
        <taxon>Atheliales</taxon>
        <taxon>Atheliaceae</taxon>
        <taxon>Athelia</taxon>
    </lineage>
</organism>
<evidence type="ECO:0000313" key="1">
    <source>
        <dbReference type="EMBL" id="KZP27990.1"/>
    </source>
</evidence>
<gene>
    <name evidence="1" type="ORF">FIBSPDRAFT_886209</name>
</gene>
<accession>A0A166R7M9</accession>
<keyword evidence="2" id="KW-1185">Reference proteome</keyword>
<proteinExistence type="predicted"/>
<evidence type="ECO:0000313" key="2">
    <source>
        <dbReference type="Proteomes" id="UP000076532"/>
    </source>
</evidence>
<dbReference type="AlphaFoldDB" id="A0A166R7M9"/>